<keyword evidence="2" id="KW-0812">Transmembrane</keyword>
<protein>
    <submittedName>
        <fullName evidence="3">Uncharacterized protein</fullName>
    </submittedName>
</protein>
<keyword evidence="4" id="KW-1185">Reference proteome</keyword>
<reference evidence="4" key="1">
    <citation type="submission" date="2020-03" db="EMBL/GenBank/DDBJ databases">
        <title>Evolution of repeat sequences and sex chromosomes of tilapia species revealed by chromosome-level genomes.</title>
        <authorList>
            <person name="Xu L."/>
            <person name="Tao W."/>
            <person name="Wang D."/>
            <person name="Zhou Q."/>
        </authorList>
    </citation>
    <scope>NUCLEOTIDE SEQUENCE [LARGE SCALE GENOMIC DNA]</scope>
    <source>
        <strain evidence="4">Israel</strain>
    </source>
</reference>
<keyword evidence="2" id="KW-1133">Transmembrane helix</keyword>
<evidence type="ECO:0000256" key="2">
    <source>
        <dbReference type="SAM" id="Phobius"/>
    </source>
</evidence>
<dbReference type="AlphaFoldDB" id="A0AAZ1XLG3"/>
<evidence type="ECO:0000313" key="3">
    <source>
        <dbReference type="Ensembl" id="ENSOABP00000068440.1"/>
    </source>
</evidence>
<evidence type="ECO:0000256" key="1">
    <source>
        <dbReference type="SAM" id="MobiDB-lite"/>
    </source>
</evidence>
<proteinExistence type="predicted"/>
<name>A0AAZ1XLG3_OREAU</name>
<feature type="region of interest" description="Disordered" evidence="1">
    <location>
        <begin position="71"/>
        <end position="90"/>
    </location>
</feature>
<sequence length="90" mass="9473">TDRRESAVCDAMGSTENISIETKAHHLCACVSVCVFVCLSVCLGACVCVCVCLRAAQQSLTRRLMTSLRPVGSTVPQSDLPSVGSLPSSR</sequence>
<accession>A0AAZ1XLG3</accession>
<evidence type="ECO:0000313" key="4">
    <source>
        <dbReference type="Proteomes" id="UP000472276"/>
    </source>
</evidence>
<gene>
    <name evidence="3" type="primary">SMIM22</name>
</gene>
<feature type="compositionally biased region" description="Polar residues" evidence="1">
    <location>
        <begin position="74"/>
        <end position="90"/>
    </location>
</feature>
<organism evidence="3 4">
    <name type="scientific">Oreochromis aureus</name>
    <name type="common">Israeli tilapia</name>
    <name type="synonym">Chromis aureus</name>
    <dbReference type="NCBI Taxonomy" id="47969"/>
    <lineage>
        <taxon>Eukaryota</taxon>
        <taxon>Metazoa</taxon>
        <taxon>Chordata</taxon>
        <taxon>Craniata</taxon>
        <taxon>Vertebrata</taxon>
        <taxon>Euteleostomi</taxon>
        <taxon>Actinopterygii</taxon>
        <taxon>Neopterygii</taxon>
        <taxon>Teleostei</taxon>
        <taxon>Neoteleostei</taxon>
        <taxon>Acanthomorphata</taxon>
        <taxon>Ovalentaria</taxon>
        <taxon>Cichlomorphae</taxon>
        <taxon>Cichliformes</taxon>
        <taxon>Cichlidae</taxon>
        <taxon>African cichlids</taxon>
        <taxon>Pseudocrenilabrinae</taxon>
        <taxon>Oreochromini</taxon>
        <taxon>Oreochromis</taxon>
    </lineage>
</organism>
<dbReference type="Ensembl" id="ENSOABT00000060882.1">
    <property type="protein sequence ID" value="ENSOABP00000068440.1"/>
    <property type="gene ID" value="ENSOABG00000038236.1"/>
</dbReference>
<reference evidence="3" key="3">
    <citation type="submission" date="2025-09" db="UniProtKB">
        <authorList>
            <consortium name="Ensembl"/>
        </authorList>
    </citation>
    <scope>IDENTIFICATION</scope>
</reference>
<keyword evidence="2" id="KW-0472">Membrane</keyword>
<feature type="transmembrane region" description="Helical" evidence="2">
    <location>
        <begin position="24"/>
        <end position="53"/>
    </location>
</feature>
<reference evidence="3" key="2">
    <citation type="submission" date="2025-08" db="UniProtKB">
        <authorList>
            <consortium name="Ensembl"/>
        </authorList>
    </citation>
    <scope>IDENTIFICATION</scope>
</reference>
<dbReference type="Proteomes" id="UP000472276">
    <property type="component" value="Unassembled WGS sequence"/>
</dbReference>